<feature type="domain" description="AMP-dependent synthetase/ligase" evidence="1">
    <location>
        <begin position="25"/>
        <end position="106"/>
    </location>
</feature>
<evidence type="ECO:0000259" key="1">
    <source>
        <dbReference type="Pfam" id="PF00501"/>
    </source>
</evidence>
<dbReference type="PROSITE" id="PS00455">
    <property type="entry name" value="AMP_BINDING"/>
    <property type="match status" value="1"/>
</dbReference>
<feature type="non-terminal residue" evidence="2">
    <location>
        <position position="1"/>
    </location>
</feature>
<dbReference type="PANTHER" id="PTHR44394:SF1">
    <property type="entry name" value="BETA-ALANINE-ACTIVATING ENZYME"/>
    <property type="match status" value="1"/>
</dbReference>
<accession>A0A5N0DM98</accession>
<gene>
    <name evidence="2" type="ORF">F3087_45780</name>
</gene>
<feature type="non-terminal residue" evidence="2">
    <location>
        <position position="107"/>
    </location>
</feature>
<keyword evidence="3" id="KW-1185">Reference proteome</keyword>
<dbReference type="PANTHER" id="PTHR44394">
    <property type="entry name" value="BETA-ALANINE-ACTIVATING ENZYME"/>
    <property type="match status" value="1"/>
</dbReference>
<reference evidence="2 3" key="1">
    <citation type="submission" date="2019-09" db="EMBL/GenBank/DDBJ databases">
        <authorList>
            <person name="Wang X."/>
        </authorList>
    </citation>
    <scope>NUCLEOTIDE SEQUENCE [LARGE SCALE GENOMIC DNA]</scope>
    <source>
        <strain evidence="2 3">CICC 11023</strain>
    </source>
</reference>
<dbReference type="SUPFAM" id="SSF56801">
    <property type="entry name" value="Acetyl-CoA synthetase-like"/>
    <property type="match status" value="1"/>
</dbReference>
<dbReference type="OrthoDB" id="4293110at2"/>
<dbReference type="PRINTS" id="PR00154">
    <property type="entry name" value="AMPBINDING"/>
</dbReference>
<evidence type="ECO:0000313" key="3">
    <source>
        <dbReference type="Proteomes" id="UP000323876"/>
    </source>
</evidence>
<proteinExistence type="predicted"/>
<dbReference type="InterPro" id="IPR052091">
    <property type="entry name" value="Beta-ala_Activ/Resist"/>
</dbReference>
<dbReference type="Gene3D" id="3.40.50.980">
    <property type="match status" value="2"/>
</dbReference>
<comment type="caution">
    <text evidence="2">The sequence shown here is derived from an EMBL/GenBank/DDBJ whole genome shotgun (WGS) entry which is preliminary data.</text>
</comment>
<dbReference type="GO" id="GO:0043041">
    <property type="term" value="P:amino acid activation for nonribosomal peptide biosynthetic process"/>
    <property type="evidence" value="ECO:0007669"/>
    <property type="project" value="TreeGrafter"/>
</dbReference>
<evidence type="ECO:0000313" key="2">
    <source>
        <dbReference type="EMBL" id="KAA8877164.1"/>
    </source>
</evidence>
<dbReference type="InterPro" id="IPR020459">
    <property type="entry name" value="AMP-binding"/>
</dbReference>
<dbReference type="InterPro" id="IPR020845">
    <property type="entry name" value="AMP-binding_CS"/>
</dbReference>
<sequence length="107" mass="11631">ARPVCVLTTARDEFDAGKTPAVEIDRLALSDYSDAPVTDAERLAPLHPSNTAYVIFTSGSTGRPKGVAVAHAAIVNRLTWMQAEYRLNDTDVVLQKTPATFDVSVWE</sequence>
<dbReference type="AlphaFoldDB" id="A0A5N0DM98"/>
<dbReference type="Pfam" id="PF00501">
    <property type="entry name" value="AMP-binding"/>
    <property type="match status" value="1"/>
</dbReference>
<dbReference type="Proteomes" id="UP000323876">
    <property type="component" value="Unassembled WGS sequence"/>
</dbReference>
<name>A0A5N0DM98_9NOCA</name>
<protein>
    <submittedName>
        <fullName evidence="2">AMP-binding protein</fullName>
    </submittedName>
</protein>
<organism evidence="2 3">
    <name type="scientific">Nocardia colli</name>
    <dbReference type="NCBI Taxonomy" id="2545717"/>
    <lineage>
        <taxon>Bacteria</taxon>
        <taxon>Bacillati</taxon>
        <taxon>Actinomycetota</taxon>
        <taxon>Actinomycetes</taxon>
        <taxon>Mycobacteriales</taxon>
        <taxon>Nocardiaceae</taxon>
        <taxon>Nocardia</taxon>
    </lineage>
</organism>
<dbReference type="EMBL" id="VXLC01000079">
    <property type="protein sequence ID" value="KAA8877164.1"/>
    <property type="molecule type" value="Genomic_DNA"/>
</dbReference>
<dbReference type="InterPro" id="IPR000873">
    <property type="entry name" value="AMP-dep_synth/lig_dom"/>
</dbReference>